<evidence type="ECO:0000313" key="3">
    <source>
        <dbReference type="Proteomes" id="UP000722989"/>
    </source>
</evidence>
<organism evidence="2 3">
    <name type="scientific">Planosporangium thailandense</name>
    <dbReference type="NCBI Taxonomy" id="765197"/>
    <lineage>
        <taxon>Bacteria</taxon>
        <taxon>Bacillati</taxon>
        <taxon>Actinomycetota</taxon>
        <taxon>Actinomycetes</taxon>
        <taxon>Micromonosporales</taxon>
        <taxon>Micromonosporaceae</taxon>
        <taxon>Planosporangium</taxon>
    </lineage>
</organism>
<comment type="caution">
    <text evidence="2">The sequence shown here is derived from an EMBL/GenBank/DDBJ whole genome shotgun (WGS) entry which is preliminary data.</text>
</comment>
<dbReference type="EMBL" id="JAATVY010000001">
    <property type="protein sequence ID" value="NJC68425.1"/>
    <property type="molecule type" value="Genomic_DNA"/>
</dbReference>
<accession>A0ABX0XSK7</accession>
<reference evidence="2 3" key="1">
    <citation type="submission" date="2020-03" db="EMBL/GenBank/DDBJ databases">
        <title>WGS of the type strain of Planosporangium spp.</title>
        <authorList>
            <person name="Thawai C."/>
        </authorList>
    </citation>
    <scope>NUCLEOTIDE SEQUENCE [LARGE SCALE GENOMIC DNA]</scope>
    <source>
        <strain evidence="2 3">TBRC 5610</strain>
    </source>
</reference>
<feature type="region of interest" description="Disordered" evidence="1">
    <location>
        <begin position="1"/>
        <end position="24"/>
    </location>
</feature>
<evidence type="ECO:0000313" key="2">
    <source>
        <dbReference type="EMBL" id="NJC68425.1"/>
    </source>
</evidence>
<dbReference type="Proteomes" id="UP000722989">
    <property type="component" value="Unassembled WGS sequence"/>
</dbReference>
<name>A0ABX0XSK7_9ACTN</name>
<proteinExistence type="predicted"/>
<gene>
    <name evidence="2" type="ORF">HC031_01610</name>
</gene>
<protein>
    <submittedName>
        <fullName evidence="2">Uncharacterized protein</fullName>
    </submittedName>
</protein>
<evidence type="ECO:0000256" key="1">
    <source>
        <dbReference type="SAM" id="MobiDB-lite"/>
    </source>
</evidence>
<keyword evidence="3" id="KW-1185">Reference proteome</keyword>
<dbReference type="RefSeq" id="WP_167923304.1">
    <property type="nucleotide sequence ID" value="NZ_JAATVY010000001.1"/>
</dbReference>
<sequence length="92" mass="10253">MTAEGTIVRAEFDRQNPPAQPPRGADPLLWRLSYQVWTDHQPAVDQFCQAGACRDAFRPWPCPPRRLAMVGLLAAAGSRAPWASLNRAGHFR</sequence>